<evidence type="ECO:0000313" key="2">
    <source>
        <dbReference type="Proteomes" id="UP000516439"/>
    </source>
</evidence>
<gene>
    <name evidence="1" type="ORF">H9N25_01385</name>
</gene>
<reference evidence="1 2" key="1">
    <citation type="submission" date="2020-09" db="EMBL/GenBank/DDBJ databases">
        <title>Pedobacter sp. SW-16 isolated from soil near Yeocheon.</title>
        <authorList>
            <person name="Im H.S."/>
            <person name="Joung Y."/>
            <person name="Lee S.-S."/>
        </authorList>
    </citation>
    <scope>NUCLEOTIDE SEQUENCE [LARGE SCALE GENOMIC DNA]</scope>
    <source>
        <strain evidence="1 2">SW-16</strain>
    </source>
</reference>
<evidence type="ECO:0000313" key="1">
    <source>
        <dbReference type="EMBL" id="QNR85183.1"/>
    </source>
</evidence>
<dbReference type="RefSeq" id="WP_167292976.1">
    <property type="nucleotide sequence ID" value="NZ_CP061171.1"/>
</dbReference>
<protein>
    <submittedName>
        <fullName evidence="1">Uncharacterized protein</fullName>
    </submittedName>
</protein>
<dbReference type="Proteomes" id="UP000516439">
    <property type="component" value="Chromosome"/>
</dbReference>
<dbReference type="EMBL" id="CP061171">
    <property type="protein sequence ID" value="QNR85183.1"/>
    <property type="molecule type" value="Genomic_DNA"/>
</dbReference>
<sequence length="57" mass="6912">MKNENLPEKTDKEHLPFNFKRKLVSDEDIRKHWNRIATRIFRDGEAEHPLEPKDNNI</sequence>
<name>A0ABX6TJS4_9SPHI</name>
<proteinExistence type="predicted"/>
<accession>A0ABX6TJS4</accession>
<keyword evidence="2" id="KW-1185">Reference proteome</keyword>
<organism evidence="1 2">
    <name type="scientific">Pedobacter riviphilus</name>
    <dbReference type="NCBI Taxonomy" id="2766984"/>
    <lineage>
        <taxon>Bacteria</taxon>
        <taxon>Pseudomonadati</taxon>
        <taxon>Bacteroidota</taxon>
        <taxon>Sphingobacteriia</taxon>
        <taxon>Sphingobacteriales</taxon>
        <taxon>Sphingobacteriaceae</taxon>
        <taxon>Pedobacter</taxon>
    </lineage>
</organism>